<evidence type="ECO:0000259" key="4">
    <source>
        <dbReference type="Pfam" id="PF13556"/>
    </source>
</evidence>
<evidence type="ECO:0000256" key="1">
    <source>
        <dbReference type="ARBA" id="ARBA00006754"/>
    </source>
</evidence>
<evidence type="ECO:0000313" key="6">
    <source>
        <dbReference type="EMBL" id="MBC5735692.1"/>
    </source>
</evidence>
<proteinExistence type="inferred from homology"/>
<dbReference type="AlphaFoldDB" id="A0A8J6M6X8"/>
<dbReference type="InterPro" id="IPR041522">
    <property type="entry name" value="CdaR_GGDEF"/>
</dbReference>
<comment type="caution">
    <text evidence="6">The sequence shown here is derived from an EMBL/GenBank/DDBJ whole genome shotgun (WGS) entry which is preliminary data.</text>
</comment>
<dbReference type="EMBL" id="JACOPQ010000001">
    <property type="protein sequence ID" value="MBC5735692.1"/>
    <property type="molecule type" value="Genomic_DNA"/>
</dbReference>
<keyword evidence="2" id="KW-0175">Coiled coil</keyword>
<keyword evidence="7" id="KW-1185">Reference proteome</keyword>
<organism evidence="6 7">
    <name type="scientific">Lawsonibacter faecis</name>
    <dbReference type="NCBI Taxonomy" id="2763052"/>
    <lineage>
        <taxon>Bacteria</taxon>
        <taxon>Bacillati</taxon>
        <taxon>Bacillota</taxon>
        <taxon>Clostridia</taxon>
        <taxon>Eubacteriales</taxon>
        <taxon>Oscillospiraceae</taxon>
        <taxon>Lawsonibacter</taxon>
    </lineage>
</organism>
<dbReference type="Pfam" id="PF05651">
    <property type="entry name" value="Diacid_rec"/>
    <property type="match status" value="1"/>
</dbReference>
<dbReference type="Pfam" id="PF17853">
    <property type="entry name" value="GGDEF_2"/>
    <property type="match status" value="1"/>
</dbReference>
<feature type="coiled-coil region" evidence="2">
    <location>
        <begin position="110"/>
        <end position="137"/>
    </location>
</feature>
<dbReference type="Proteomes" id="UP000607645">
    <property type="component" value="Unassembled WGS sequence"/>
</dbReference>
<evidence type="ECO:0000259" key="3">
    <source>
        <dbReference type="Pfam" id="PF05651"/>
    </source>
</evidence>
<accession>A0A8J6M6X8</accession>
<dbReference type="Gene3D" id="1.10.10.2840">
    <property type="entry name" value="PucR C-terminal helix-turn-helix domain"/>
    <property type="match status" value="1"/>
</dbReference>
<dbReference type="InterPro" id="IPR051448">
    <property type="entry name" value="CdaR-like_regulators"/>
</dbReference>
<evidence type="ECO:0000259" key="5">
    <source>
        <dbReference type="Pfam" id="PF17853"/>
    </source>
</evidence>
<evidence type="ECO:0000313" key="7">
    <source>
        <dbReference type="Proteomes" id="UP000607645"/>
    </source>
</evidence>
<dbReference type="InterPro" id="IPR025736">
    <property type="entry name" value="PucR_C-HTH_dom"/>
</dbReference>
<evidence type="ECO:0000256" key="2">
    <source>
        <dbReference type="SAM" id="Coils"/>
    </source>
</evidence>
<feature type="domain" description="Putative sugar diacid recognition" evidence="3">
    <location>
        <begin position="3"/>
        <end position="137"/>
    </location>
</feature>
<dbReference type="PANTHER" id="PTHR33744">
    <property type="entry name" value="CARBOHYDRATE DIACID REGULATOR"/>
    <property type="match status" value="1"/>
</dbReference>
<dbReference type="Pfam" id="PF13556">
    <property type="entry name" value="HTH_30"/>
    <property type="match status" value="1"/>
</dbReference>
<dbReference type="InterPro" id="IPR008599">
    <property type="entry name" value="Diacid_rec"/>
</dbReference>
<name>A0A8J6M6X8_9FIRM</name>
<feature type="domain" description="PucR C-terminal helix-turn-helix" evidence="4">
    <location>
        <begin position="328"/>
        <end position="384"/>
    </location>
</feature>
<comment type="similarity">
    <text evidence="1">Belongs to the CdaR family.</text>
</comment>
<reference evidence="6" key="1">
    <citation type="submission" date="2020-08" db="EMBL/GenBank/DDBJ databases">
        <title>Genome public.</title>
        <authorList>
            <person name="Liu C."/>
            <person name="Sun Q."/>
        </authorList>
    </citation>
    <scope>NUCLEOTIDE SEQUENCE</scope>
    <source>
        <strain evidence="6">NSJ-52</strain>
    </source>
</reference>
<sequence>MLLTHKIVQPFIRTLEEALPYRVTITDVNGYIIGSSDTSRLNQFHPSAYEIIQGRQPVETLSPDGIWDIPEGVILGSGEKIEYEGECIGLIGLIGPPEELQLHVKTAALMLKLLLDRKRAQEEVQLLTAEKNTFIANLVLGQPGDERRVEDRGRLYGLDLHLPRTVAVIRPDFARFENEEPLALSKIRRELFAMVKAAFPHDQDMLCELYTEKIIVLSASECHNDAQRRRKITEKALHHFAHQARSRFAIPLLIGVSAEEREFTRYNLSYDQAILAMDIGGRTKGADGIYYYEDMRLGRLAAGLSAGAADMLRDSVIDKLRAAGEEGLIETLVCYFEHNTSVSDTAAALFLHRNTLQYRFRQVKDITGFDLRQIDDLLLLRLAVLRYQYHQPDRKD</sequence>
<feature type="domain" description="CdaR GGDEF-like" evidence="5">
    <location>
        <begin position="144"/>
        <end position="279"/>
    </location>
</feature>
<dbReference type="RefSeq" id="WP_155144966.1">
    <property type="nucleotide sequence ID" value="NZ_JACOPQ010000001.1"/>
</dbReference>
<gene>
    <name evidence="6" type="ORF">H8S62_01535</name>
</gene>
<protein>
    <submittedName>
        <fullName evidence="6">Helix-turn-helix domain-containing protein</fullName>
    </submittedName>
</protein>
<dbReference type="InterPro" id="IPR042070">
    <property type="entry name" value="PucR_C-HTH_sf"/>
</dbReference>
<dbReference type="PANTHER" id="PTHR33744:SF15">
    <property type="entry name" value="CARBOHYDRATE DIACID REGULATOR"/>
    <property type="match status" value="1"/>
</dbReference>